<dbReference type="EMBL" id="CP003360">
    <property type="protein sequence ID" value="AFM28199.1"/>
    <property type="molecule type" value="Genomic_DNA"/>
</dbReference>
<keyword evidence="2" id="KW-0812">Transmembrane</keyword>
<keyword evidence="4" id="KW-1185">Reference proteome</keyword>
<feature type="region of interest" description="Disordered" evidence="1">
    <location>
        <begin position="385"/>
        <end position="406"/>
    </location>
</feature>
<feature type="compositionally biased region" description="Polar residues" evidence="1">
    <location>
        <begin position="395"/>
        <end position="406"/>
    </location>
</feature>
<keyword evidence="2" id="KW-1133">Transmembrane helix</keyword>
<dbReference type="OrthoDB" id="1490539at2"/>
<accession>I4CF58</accession>
<evidence type="ECO:0000313" key="3">
    <source>
        <dbReference type="EMBL" id="AFM28199.1"/>
    </source>
</evidence>
<dbReference type="Proteomes" id="UP000006055">
    <property type="component" value="Chromosome"/>
</dbReference>
<feature type="transmembrane region" description="Helical" evidence="2">
    <location>
        <begin position="58"/>
        <end position="77"/>
    </location>
</feature>
<dbReference type="HOGENOM" id="CLU_677445_0_0_7"/>
<keyword evidence="2" id="KW-0472">Membrane</keyword>
<proteinExistence type="predicted"/>
<sequence>MQNFFREEVRENSRTAKNLFISFCVLVIPYLWAGRSYPATLPGEASPGILYMITHLHPATYLILFLIFALSVVNLIFQRYITLSSRPLVVVSKLFMRLGHRKKMKRRPMADPGRPEIYDRPTQDSISAVRKVGKQARKDTDTTIRTPLEGVNHPLPKFDTSPGTPRIVQKQSEKTPKSATQEFKFASAVDVPSLEEQERREREQLVVSGTVKGPDGKGIESVIVYLTDPDGNRAGQSCRTMPNTGEFKVLINDPGTYVLNGYKRGFIMENTDPLVLPIESGKIEGFTMRMIPEGCVIQGRVSVTNGISIDSNLEVNCVCADGRFSRSGRIDAASGEFRIPGILANSKCLLEIRDSNGVVLTKSEPFETVQKKEIFKEVVLRDSGGITGSDADPHWNNSISSQPPTS</sequence>
<evidence type="ECO:0000256" key="1">
    <source>
        <dbReference type="SAM" id="MobiDB-lite"/>
    </source>
</evidence>
<gene>
    <name evidence="3" type="ordered locus">Desti_5619</name>
</gene>
<feature type="transmembrane region" description="Helical" evidence="2">
    <location>
        <begin position="20"/>
        <end position="38"/>
    </location>
</feature>
<dbReference type="InterPro" id="IPR008969">
    <property type="entry name" value="CarboxyPept-like_regulatory"/>
</dbReference>
<evidence type="ECO:0000256" key="2">
    <source>
        <dbReference type="SAM" id="Phobius"/>
    </source>
</evidence>
<protein>
    <recommendedName>
        <fullName evidence="5">Carboxypeptidase regulatory-like domain-containing protein</fullName>
    </recommendedName>
</protein>
<dbReference type="SUPFAM" id="SSF49464">
    <property type="entry name" value="Carboxypeptidase regulatory domain-like"/>
    <property type="match status" value="1"/>
</dbReference>
<organism evidence="3 4">
    <name type="scientific">Desulfomonile tiedjei (strain ATCC 49306 / DSM 6799 / DCB-1)</name>
    <dbReference type="NCBI Taxonomy" id="706587"/>
    <lineage>
        <taxon>Bacteria</taxon>
        <taxon>Pseudomonadati</taxon>
        <taxon>Thermodesulfobacteriota</taxon>
        <taxon>Desulfomonilia</taxon>
        <taxon>Desulfomonilales</taxon>
        <taxon>Desulfomonilaceae</taxon>
        <taxon>Desulfomonile</taxon>
    </lineage>
</organism>
<feature type="region of interest" description="Disordered" evidence="1">
    <location>
        <begin position="129"/>
        <end position="202"/>
    </location>
</feature>
<dbReference type="RefSeq" id="WP_014813276.1">
    <property type="nucleotide sequence ID" value="NC_018025.1"/>
</dbReference>
<reference evidence="4" key="1">
    <citation type="submission" date="2012-06" db="EMBL/GenBank/DDBJ databases">
        <title>Complete sequence of chromosome of Desulfomonile tiedjei DSM 6799.</title>
        <authorList>
            <person name="Lucas S."/>
            <person name="Copeland A."/>
            <person name="Lapidus A."/>
            <person name="Glavina del Rio T."/>
            <person name="Dalin E."/>
            <person name="Tice H."/>
            <person name="Bruce D."/>
            <person name="Goodwin L."/>
            <person name="Pitluck S."/>
            <person name="Peters L."/>
            <person name="Ovchinnikova G."/>
            <person name="Zeytun A."/>
            <person name="Lu M."/>
            <person name="Kyrpides N."/>
            <person name="Mavromatis K."/>
            <person name="Ivanova N."/>
            <person name="Brettin T."/>
            <person name="Detter J.C."/>
            <person name="Han C."/>
            <person name="Larimer F."/>
            <person name="Land M."/>
            <person name="Hauser L."/>
            <person name="Markowitz V."/>
            <person name="Cheng J.-F."/>
            <person name="Hugenholtz P."/>
            <person name="Woyke T."/>
            <person name="Wu D."/>
            <person name="Spring S."/>
            <person name="Schroeder M."/>
            <person name="Brambilla E."/>
            <person name="Klenk H.-P."/>
            <person name="Eisen J.A."/>
        </authorList>
    </citation>
    <scope>NUCLEOTIDE SEQUENCE [LARGE SCALE GENOMIC DNA]</scope>
    <source>
        <strain evidence="4">ATCC 49306 / DSM 6799 / DCB-1</strain>
    </source>
</reference>
<dbReference type="KEGG" id="dti:Desti_5619"/>
<evidence type="ECO:0000313" key="4">
    <source>
        <dbReference type="Proteomes" id="UP000006055"/>
    </source>
</evidence>
<dbReference type="AlphaFoldDB" id="I4CF58"/>
<evidence type="ECO:0008006" key="5">
    <source>
        <dbReference type="Google" id="ProtNLM"/>
    </source>
</evidence>
<name>I4CF58_DESTA</name>